<dbReference type="EMBL" id="PYAU01000001">
    <property type="protein sequence ID" value="PSL38058.1"/>
    <property type="molecule type" value="Genomic_DNA"/>
</dbReference>
<comment type="caution">
    <text evidence="3">The sequence shown here is derived from an EMBL/GenBank/DDBJ whole genome shotgun (WGS) entry which is preliminary data.</text>
</comment>
<sequence length="235" mass="25634">MEGQDSEVSVQEYPSTESTDRTLPNDRSRTRDRREDTDMQVGETAASYAAPQATVTSIRARPDGSRPAMTREETYATDPDVAEPGVSTTSGDILNLLREYRAAETTSRRGARRESAMGETDLLAMRLLVEAHAEGRLLTPGAIAAALGISTASTTALIDRLSTARFVVRKPHETDRRSTVVVPTVRSEKDVREALGRGQASIARVADDMSQHEMDVVARFLTNLISAVRDDADSR</sequence>
<protein>
    <submittedName>
        <fullName evidence="3 4">MarR family transcriptional regulator</fullName>
    </submittedName>
</protein>
<keyword evidence="6" id="KW-1185">Reference proteome</keyword>
<feature type="compositionally biased region" description="Polar residues" evidence="1">
    <location>
        <begin position="1"/>
        <end position="17"/>
    </location>
</feature>
<evidence type="ECO:0000313" key="5">
    <source>
        <dbReference type="Proteomes" id="UP000241203"/>
    </source>
</evidence>
<evidence type="ECO:0000313" key="6">
    <source>
        <dbReference type="Proteomes" id="UP000268291"/>
    </source>
</evidence>
<feature type="region of interest" description="Disordered" evidence="1">
    <location>
        <begin position="1"/>
        <end position="89"/>
    </location>
</feature>
<accession>A0A2P8GVR6</accession>
<dbReference type="GO" id="GO:0006950">
    <property type="term" value="P:response to stress"/>
    <property type="evidence" value="ECO:0007669"/>
    <property type="project" value="TreeGrafter"/>
</dbReference>
<keyword evidence="3" id="KW-0238">DNA-binding</keyword>
<dbReference type="GO" id="GO:0003700">
    <property type="term" value="F:DNA-binding transcription factor activity"/>
    <property type="evidence" value="ECO:0007669"/>
    <property type="project" value="InterPro"/>
</dbReference>
<reference evidence="4 6" key="2">
    <citation type="submission" date="2018-12" db="EMBL/GenBank/DDBJ databases">
        <authorList>
            <person name="hu s."/>
            <person name="Xu Y."/>
            <person name="Xu B."/>
            <person name="Li F."/>
        </authorList>
    </citation>
    <scope>NUCLEOTIDE SEQUENCE [LARGE SCALE GENOMIC DNA]</scope>
    <source>
        <strain evidence="4 6">KSW2-17</strain>
    </source>
</reference>
<dbReference type="EMBL" id="RZGY01000001">
    <property type="protein sequence ID" value="RUQ87384.1"/>
    <property type="molecule type" value="Genomic_DNA"/>
</dbReference>
<dbReference type="Proteomes" id="UP000241203">
    <property type="component" value="Unassembled WGS sequence"/>
</dbReference>
<feature type="domain" description="HTH marR-type" evidence="2">
    <location>
        <begin position="90"/>
        <end position="226"/>
    </location>
</feature>
<name>A0A2P8GVR6_9MICO</name>
<dbReference type="AlphaFoldDB" id="A0A2P8GVR6"/>
<dbReference type="Gene3D" id="1.10.10.10">
    <property type="entry name" value="Winged helix-like DNA-binding domain superfamily/Winged helix DNA-binding domain"/>
    <property type="match status" value="1"/>
</dbReference>
<dbReference type="InterPro" id="IPR000835">
    <property type="entry name" value="HTH_MarR-typ"/>
</dbReference>
<dbReference type="PROSITE" id="PS50995">
    <property type="entry name" value="HTH_MARR_2"/>
    <property type="match status" value="1"/>
</dbReference>
<dbReference type="GO" id="GO:0003677">
    <property type="term" value="F:DNA binding"/>
    <property type="evidence" value="ECO:0007669"/>
    <property type="project" value="UniProtKB-KW"/>
</dbReference>
<dbReference type="InterPro" id="IPR036388">
    <property type="entry name" value="WH-like_DNA-bd_sf"/>
</dbReference>
<proteinExistence type="predicted"/>
<dbReference type="Pfam" id="PF12802">
    <property type="entry name" value="MarR_2"/>
    <property type="match status" value="1"/>
</dbReference>
<dbReference type="InterPro" id="IPR036390">
    <property type="entry name" value="WH_DNA-bd_sf"/>
</dbReference>
<dbReference type="SMART" id="SM00347">
    <property type="entry name" value="HTH_MARR"/>
    <property type="match status" value="1"/>
</dbReference>
<dbReference type="SUPFAM" id="SSF46785">
    <property type="entry name" value="Winged helix' DNA-binding domain"/>
    <property type="match status" value="1"/>
</dbReference>
<evidence type="ECO:0000256" key="1">
    <source>
        <dbReference type="SAM" id="MobiDB-lite"/>
    </source>
</evidence>
<feature type="compositionally biased region" description="Basic and acidic residues" evidence="1">
    <location>
        <begin position="18"/>
        <end position="37"/>
    </location>
</feature>
<evidence type="ECO:0000313" key="4">
    <source>
        <dbReference type="EMBL" id="RUQ87384.1"/>
    </source>
</evidence>
<evidence type="ECO:0000259" key="2">
    <source>
        <dbReference type="PROSITE" id="PS50995"/>
    </source>
</evidence>
<dbReference type="Proteomes" id="UP000268291">
    <property type="component" value="Unassembled WGS sequence"/>
</dbReference>
<dbReference type="PANTHER" id="PTHR33164">
    <property type="entry name" value="TRANSCRIPTIONAL REGULATOR, MARR FAMILY"/>
    <property type="match status" value="1"/>
</dbReference>
<gene>
    <name evidence="3" type="ORF">CLV49_1670</name>
    <name evidence="4" type="ORF">ELQ93_10850</name>
</gene>
<organism evidence="3 5">
    <name type="scientific">Labedella gwakjiensis</name>
    <dbReference type="NCBI Taxonomy" id="390269"/>
    <lineage>
        <taxon>Bacteria</taxon>
        <taxon>Bacillati</taxon>
        <taxon>Actinomycetota</taxon>
        <taxon>Actinomycetes</taxon>
        <taxon>Micrococcales</taxon>
        <taxon>Microbacteriaceae</taxon>
        <taxon>Labedella</taxon>
    </lineage>
</organism>
<dbReference type="InterPro" id="IPR039422">
    <property type="entry name" value="MarR/SlyA-like"/>
</dbReference>
<dbReference type="PANTHER" id="PTHR33164:SF43">
    <property type="entry name" value="HTH-TYPE TRANSCRIPTIONAL REPRESSOR YETL"/>
    <property type="match status" value="1"/>
</dbReference>
<reference evidence="3 5" key="1">
    <citation type="submission" date="2018-03" db="EMBL/GenBank/DDBJ databases">
        <title>Genomic Encyclopedia of Archaeal and Bacterial Type Strains, Phase II (KMG-II): from individual species to whole genera.</title>
        <authorList>
            <person name="Goeker M."/>
        </authorList>
    </citation>
    <scope>NUCLEOTIDE SEQUENCE [LARGE SCALE GENOMIC DNA]</scope>
    <source>
        <strain evidence="3 5">DSM 21548</strain>
    </source>
</reference>
<feature type="compositionally biased region" description="Basic and acidic residues" evidence="1">
    <location>
        <begin position="60"/>
        <end position="74"/>
    </location>
</feature>
<evidence type="ECO:0000313" key="3">
    <source>
        <dbReference type="EMBL" id="PSL38058.1"/>
    </source>
</evidence>